<dbReference type="RefSeq" id="WP_307634497.1">
    <property type="nucleotide sequence ID" value="NZ_JAUSQL010000001.1"/>
</dbReference>
<dbReference type="SUPFAM" id="SSF52540">
    <property type="entry name" value="P-loop containing nucleoside triphosphate hydrolases"/>
    <property type="match status" value="2"/>
</dbReference>
<dbReference type="PROSITE" id="PS00211">
    <property type="entry name" value="ABC_TRANSPORTER_1"/>
    <property type="match status" value="2"/>
</dbReference>
<accession>A0ABT9PGT5</accession>
<dbReference type="EC" id="3.6.3.-" evidence="13"/>
<dbReference type="PANTHER" id="PTHR43553">
    <property type="entry name" value="HEAVY METAL TRANSPORTER"/>
    <property type="match status" value="1"/>
</dbReference>
<keyword evidence="9" id="KW-0472">Membrane</keyword>
<comment type="caution">
    <text evidence="13">The sequence shown here is derived from an EMBL/GenBank/DDBJ whole genome shotgun (WGS) entry which is preliminary data.</text>
</comment>
<name>A0ABT9PGT5_9ACTO</name>
<keyword evidence="13" id="KW-0378">Hydrolase</keyword>
<keyword evidence="7 13" id="KW-0067">ATP-binding</keyword>
<dbReference type="InterPro" id="IPR003439">
    <property type="entry name" value="ABC_transporter-like_ATP-bd"/>
</dbReference>
<protein>
    <submittedName>
        <fullName evidence="13">Energy-coupling factor transport system ATP-binding protein</fullName>
        <ecNumber evidence="13">3.6.3.-</ecNumber>
    </submittedName>
</protein>
<dbReference type="GO" id="GO:0016787">
    <property type="term" value="F:hydrolase activity"/>
    <property type="evidence" value="ECO:0007669"/>
    <property type="project" value="UniProtKB-KW"/>
</dbReference>
<dbReference type="Proteomes" id="UP001230145">
    <property type="component" value="Unassembled WGS sequence"/>
</dbReference>
<feature type="domain" description="ABC transporter" evidence="12">
    <location>
        <begin position="303"/>
        <end position="541"/>
    </location>
</feature>
<dbReference type="Pfam" id="PF00005">
    <property type="entry name" value="ABC_tran"/>
    <property type="match status" value="2"/>
</dbReference>
<evidence type="ECO:0000256" key="5">
    <source>
        <dbReference type="ARBA" id="ARBA00022737"/>
    </source>
</evidence>
<comment type="subcellular location">
    <subcellularLocation>
        <location evidence="1">Cell membrane</location>
        <topology evidence="1">Peripheral membrane protein</topology>
    </subcellularLocation>
</comment>
<dbReference type="PANTHER" id="PTHR43553:SF26">
    <property type="entry name" value="ABC TRANSPORTER ATP-BINDING PROTEIN BC_2655-RELATED"/>
    <property type="match status" value="1"/>
</dbReference>
<dbReference type="InterPro" id="IPR017871">
    <property type="entry name" value="ABC_transporter-like_CS"/>
</dbReference>
<keyword evidence="5" id="KW-0677">Repeat</keyword>
<dbReference type="NCBIfam" id="NF010167">
    <property type="entry name" value="PRK13648.1"/>
    <property type="match status" value="2"/>
</dbReference>
<comment type="similarity">
    <text evidence="2">Belongs to the ABC transporter superfamily.</text>
</comment>
<sequence length="597" mass="63375">MPRPLIEIKNLTFQYKSQAEPTLRGISLTIEEGEKVAIVGRSGCGKSTLINVLNSLAFSHFDGRVVEGSVSIAGLDPSSASLVDVSRHVGTVLQDCSTQFVGLTVAEDIAFSLENQMVPQDLMGPAAFEAASRVGIEGHLDSAPQDLSGGQKQRVAMAGVLVDDVDILLFDEPLAMLDPASGRATIELIDRLNGEGTTVIIIEHRLEEVLHRPVDRIILMNDGEIVADLPPDAMVASGLLEANGIRPPLHATALRYAGIDVTPEIHPSNVARTALSADAVARLAAFAASTVDEPHAETRPNAIDVANVCVAYERGGDLADVSVLENLSTTITEGSMVGIVGSNGAGKSTLARAVAGFVKPTGGTILIGGQDAAQWSLAQHGERVGFVLQEPGQMLSSAFIREEVELGLRARGMSEEEIAKRTDHALKVCGLWPFRSWPVAALSHGQKKRVTIAIMLALGPEILILDEPTAGQDFRHYTEFMDFLAELNDSGTTVILITHDMHLALDYTERTLVISEGKIIADAPPSVVLTDPDVTARADLVTTGLYTLAERYGLDAEALVRKFIEVDRDRRSKTAAAATEAEDAAGADGVVNGGARG</sequence>
<dbReference type="InterPro" id="IPR015856">
    <property type="entry name" value="ABC_transpr_CbiO/EcfA_su"/>
</dbReference>
<dbReference type="CDD" id="cd03225">
    <property type="entry name" value="ABC_cobalt_CbiO_domain1"/>
    <property type="match status" value="2"/>
</dbReference>
<keyword evidence="14" id="KW-1185">Reference proteome</keyword>
<gene>
    <name evidence="13" type="ORF">J2S45_000603</name>
</gene>
<keyword evidence="8" id="KW-1278">Translocase</keyword>
<comment type="function">
    <text evidence="10">Probably part of an ABC transporter complex. Responsible for energy coupling to the transport system.</text>
</comment>
<dbReference type="InterPro" id="IPR050095">
    <property type="entry name" value="ECF_ABC_transporter_ATP-bd"/>
</dbReference>
<keyword evidence="6" id="KW-0547">Nucleotide-binding</keyword>
<dbReference type="GO" id="GO:0005524">
    <property type="term" value="F:ATP binding"/>
    <property type="evidence" value="ECO:0007669"/>
    <property type="project" value="UniProtKB-KW"/>
</dbReference>
<evidence type="ECO:0000256" key="10">
    <source>
        <dbReference type="ARBA" id="ARBA00025157"/>
    </source>
</evidence>
<evidence type="ECO:0000259" key="12">
    <source>
        <dbReference type="PROSITE" id="PS50893"/>
    </source>
</evidence>
<evidence type="ECO:0000256" key="2">
    <source>
        <dbReference type="ARBA" id="ARBA00005417"/>
    </source>
</evidence>
<evidence type="ECO:0000256" key="8">
    <source>
        <dbReference type="ARBA" id="ARBA00022967"/>
    </source>
</evidence>
<reference evidence="13 14" key="1">
    <citation type="submission" date="2023-07" db="EMBL/GenBank/DDBJ databases">
        <title>Sequencing the genomes of 1000 actinobacteria strains.</title>
        <authorList>
            <person name="Klenk H.-P."/>
        </authorList>
    </citation>
    <scope>NUCLEOTIDE SEQUENCE [LARGE SCALE GENOMIC DNA]</scope>
    <source>
        <strain evidence="13 14">DSM 19515</strain>
    </source>
</reference>
<dbReference type="InterPro" id="IPR003593">
    <property type="entry name" value="AAA+_ATPase"/>
</dbReference>
<organism evidence="13 14">
    <name type="scientific">Trueperella abortisuis</name>
    <dbReference type="NCBI Taxonomy" id="445930"/>
    <lineage>
        <taxon>Bacteria</taxon>
        <taxon>Bacillati</taxon>
        <taxon>Actinomycetota</taxon>
        <taxon>Actinomycetes</taxon>
        <taxon>Actinomycetales</taxon>
        <taxon>Actinomycetaceae</taxon>
        <taxon>Trueperella</taxon>
    </lineage>
</organism>
<dbReference type="Gene3D" id="3.40.50.300">
    <property type="entry name" value="P-loop containing nucleotide triphosphate hydrolases"/>
    <property type="match status" value="2"/>
</dbReference>
<dbReference type="Pfam" id="PF12558">
    <property type="entry name" value="DUF3744"/>
    <property type="match status" value="1"/>
</dbReference>
<evidence type="ECO:0000256" key="9">
    <source>
        <dbReference type="ARBA" id="ARBA00023136"/>
    </source>
</evidence>
<evidence type="ECO:0000256" key="3">
    <source>
        <dbReference type="ARBA" id="ARBA00022448"/>
    </source>
</evidence>
<evidence type="ECO:0000313" key="13">
    <source>
        <dbReference type="EMBL" id="MDP9831924.1"/>
    </source>
</evidence>
<evidence type="ECO:0000256" key="1">
    <source>
        <dbReference type="ARBA" id="ARBA00004202"/>
    </source>
</evidence>
<dbReference type="SMART" id="SM00382">
    <property type="entry name" value="AAA"/>
    <property type="match status" value="2"/>
</dbReference>
<feature type="region of interest" description="Disordered" evidence="11">
    <location>
        <begin position="575"/>
        <end position="597"/>
    </location>
</feature>
<dbReference type="EMBL" id="JAUSQL010000001">
    <property type="protein sequence ID" value="MDP9831924.1"/>
    <property type="molecule type" value="Genomic_DNA"/>
</dbReference>
<feature type="domain" description="ABC transporter" evidence="12">
    <location>
        <begin position="6"/>
        <end position="247"/>
    </location>
</feature>
<evidence type="ECO:0000256" key="7">
    <source>
        <dbReference type="ARBA" id="ARBA00022840"/>
    </source>
</evidence>
<evidence type="ECO:0000256" key="11">
    <source>
        <dbReference type="SAM" id="MobiDB-lite"/>
    </source>
</evidence>
<evidence type="ECO:0000313" key="14">
    <source>
        <dbReference type="Proteomes" id="UP001230145"/>
    </source>
</evidence>
<dbReference type="InterPro" id="IPR022216">
    <property type="entry name" value="ABC_Co_transporter"/>
</dbReference>
<proteinExistence type="inferred from homology"/>
<evidence type="ECO:0000256" key="6">
    <source>
        <dbReference type="ARBA" id="ARBA00022741"/>
    </source>
</evidence>
<keyword evidence="4" id="KW-1003">Cell membrane</keyword>
<dbReference type="PROSITE" id="PS50893">
    <property type="entry name" value="ABC_TRANSPORTER_2"/>
    <property type="match status" value="2"/>
</dbReference>
<keyword evidence="3" id="KW-0813">Transport</keyword>
<dbReference type="InterPro" id="IPR027417">
    <property type="entry name" value="P-loop_NTPase"/>
</dbReference>
<evidence type="ECO:0000256" key="4">
    <source>
        <dbReference type="ARBA" id="ARBA00022475"/>
    </source>
</evidence>